<feature type="transmembrane region" description="Helical" evidence="1">
    <location>
        <begin position="46"/>
        <end position="72"/>
    </location>
</feature>
<dbReference type="EMBL" id="CP118848">
    <property type="protein sequence ID" value="WHI59118.1"/>
    <property type="molecule type" value="Genomic_DNA"/>
</dbReference>
<evidence type="ECO:0000313" key="4">
    <source>
        <dbReference type="Proteomes" id="UP000770161"/>
    </source>
</evidence>
<name>A0AAP1WKH0_MAMLE</name>
<dbReference type="Proteomes" id="UP001223261">
    <property type="component" value="Chromosome"/>
</dbReference>
<evidence type="ECO:0000256" key="1">
    <source>
        <dbReference type="SAM" id="Phobius"/>
    </source>
</evidence>
<dbReference type="Proteomes" id="UP000770161">
    <property type="component" value="Unassembled WGS sequence"/>
</dbReference>
<evidence type="ECO:0000313" key="5">
    <source>
        <dbReference type="Proteomes" id="UP001223261"/>
    </source>
</evidence>
<sequence length="181" mass="20773">MLKIDLLNSTSILKRLALLQFVLFLSLVLIGFKVMANFIYIQEEGILRNIIVGVIGLIILIFIHELIHGICFKIFQPSKKVKYGYKSGMFYASMPKEIFTRRQFYTIALAPFVIISIGLLLVLLWLKLSSIIYIFAFHGAACIGDFYMVQVLYNHQQMKYIEDTDVGINLYTDKKNISSTT</sequence>
<proteinExistence type="predicted"/>
<protein>
    <submittedName>
        <fullName evidence="3">DUF3267 domain-containing protein</fullName>
    </submittedName>
</protein>
<feature type="transmembrane region" description="Helical" evidence="1">
    <location>
        <begin position="21"/>
        <end position="40"/>
    </location>
</feature>
<reference evidence="2 4" key="1">
    <citation type="submission" date="2021-06" db="EMBL/GenBank/DDBJ databases">
        <title>Staphylococcus lentus K169 genome sequencing.</title>
        <authorList>
            <person name="Sundareshan S."/>
            <person name="Akhila D.S."/>
            <person name="Prachi D."/>
            <person name="Sivakumar R."/>
            <person name="Rajendhran J."/>
            <person name="Isloor S."/>
            <person name="Hegde N.R."/>
        </authorList>
    </citation>
    <scope>NUCLEOTIDE SEQUENCE [LARGE SCALE GENOMIC DNA]</scope>
    <source>
        <strain evidence="2 4">K169</strain>
    </source>
</reference>
<keyword evidence="1" id="KW-0472">Membrane</keyword>
<reference evidence="3" key="2">
    <citation type="journal article" date="2023" name="Antibiotics">
        <title>Prevalence and Molecular Characterization of Methicillin-Resistant Staphylococci (MRS) and Mammaliicocci (MRM) in Dromedary Camels from Algeria: First Detection of SCCmec-mecC Hybrid in Methicillin-Resistant Mammaliicoccus lentus.</title>
        <authorList>
            <person name="Belhout C."/>
            <person name="Boyen F."/>
            <person name="Vereecke N."/>
            <person name="Theuns S."/>
            <person name="Taibi N."/>
            <person name="Stegger M."/>
            <person name="de la Fe-Rodriguez P.Y."/>
            <person name="Bouayad L."/>
            <person name="Elgroud R."/>
            <person name="Butaye P."/>
        </authorList>
    </citation>
    <scope>NUCLEOTIDE SEQUENCE</scope>
    <source>
        <strain evidence="3">7048</strain>
    </source>
</reference>
<accession>A0AAP1WKH0</accession>
<dbReference type="Pfam" id="PF11667">
    <property type="entry name" value="DUF3267"/>
    <property type="match status" value="1"/>
</dbReference>
<gene>
    <name evidence="2" type="ORF">KQ656_10905</name>
    <name evidence="3" type="ORF">PYH69_10335</name>
</gene>
<feature type="transmembrane region" description="Helical" evidence="1">
    <location>
        <begin position="104"/>
        <end position="125"/>
    </location>
</feature>
<dbReference type="AlphaFoldDB" id="A0AAP1WKH0"/>
<dbReference type="RefSeq" id="WP_016999043.1">
    <property type="nucleotide sequence ID" value="NZ_CABIVY010000013.1"/>
</dbReference>
<evidence type="ECO:0000313" key="2">
    <source>
        <dbReference type="EMBL" id="MBU6114475.1"/>
    </source>
</evidence>
<keyword evidence="4" id="KW-1185">Reference proteome</keyword>
<dbReference type="EMBL" id="JAHLZN010000025">
    <property type="protein sequence ID" value="MBU6114475.1"/>
    <property type="molecule type" value="Genomic_DNA"/>
</dbReference>
<keyword evidence="1" id="KW-0812">Transmembrane</keyword>
<evidence type="ECO:0000313" key="3">
    <source>
        <dbReference type="EMBL" id="WHI59118.1"/>
    </source>
</evidence>
<dbReference type="GeneID" id="99676159"/>
<feature type="transmembrane region" description="Helical" evidence="1">
    <location>
        <begin position="131"/>
        <end position="153"/>
    </location>
</feature>
<keyword evidence="1" id="KW-1133">Transmembrane helix</keyword>
<dbReference type="InterPro" id="IPR021683">
    <property type="entry name" value="DUF3267"/>
</dbReference>
<organism evidence="3 5">
    <name type="scientific">Mammaliicoccus lentus</name>
    <name type="common">Staphylococcus lentus</name>
    <dbReference type="NCBI Taxonomy" id="42858"/>
    <lineage>
        <taxon>Bacteria</taxon>
        <taxon>Bacillati</taxon>
        <taxon>Bacillota</taxon>
        <taxon>Bacilli</taxon>
        <taxon>Bacillales</taxon>
        <taxon>Staphylococcaceae</taxon>
        <taxon>Mammaliicoccus</taxon>
    </lineage>
</organism>